<dbReference type="RefSeq" id="WP_034704036.1">
    <property type="nucleotide sequence ID" value="NZ_JPRO01000006.1"/>
</dbReference>
<evidence type="ECO:0000313" key="1">
    <source>
        <dbReference type="EMBL" id="KFF07656.1"/>
    </source>
</evidence>
<proteinExistence type="predicted"/>
<keyword evidence="2" id="KW-1185">Reference proteome</keyword>
<name>A0A085ZT92_9FLAO</name>
<dbReference type="OrthoDB" id="918051at2"/>
<dbReference type="AlphaFoldDB" id="A0A085ZT92"/>
<accession>A0A085ZT92</accession>
<gene>
    <name evidence="1" type="ORF">IX38_09585</name>
</gene>
<evidence type="ECO:0008006" key="3">
    <source>
        <dbReference type="Google" id="ProtNLM"/>
    </source>
</evidence>
<protein>
    <recommendedName>
        <fullName evidence="3">WYL domain-containing protein</fullName>
    </recommendedName>
</protein>
<dbReference type="eggNOG" id="COG2378">
    <property type="taxonomic scope" value="Bacteria"/>
</dbReference>
<dbReference type="EMBL" id="JPRO01000006">
    <property type="protein sequence ID" value="KFF07656.1"/>
    <property type="molecule type" value="Genomic_DNA"/>
</dbReference>
<sequence length="379" mass="44926">MFQLGDIVAVKTHVFIEDFSNIILKAEANFIPPLMIIFEKLEKINNNLSEIVQVKCLYYSHKKNKIISNWFTVQELKLIEKNNIDYLTENNFFSNVFKDDQNYNTYLNKNIIFKTVDFELGKRKASLNHVSTSEPKQSITASLNFLPPLMMIVGVESDRRIKKDNVGIEKQITKTGNIYLRTFSKKIFKCKWYNPETNSFSEDFVSPYVFKDILPYDETIIKQISVLIFGKKYFKLSDRIIYPKQIYFNHYKHELEYYDFLESKNIVKNINDLSKFKVIDGFIKVDANDELIYAPIFSYHNAVFINVSEFIEEQSFDKISFGKSKYRIHYRDKQENFTIRTIENCEVFSNEYLIANCKLRNAKRVFRIEGIQKIELLDF</sequence>
<reference evidence="1 2" key="1">
    <citation type="submission" date="2014-07" db="EMBL/GenBank/DDBJ databases">
        <title>Genome of Chryseobacterium luteum DSM 18605.</title>
        <authorList>
            <person name="Stropko S.J."/>
            <person name="Pipes S.E."/>
            <person name="Newman J.D."/>
        </authorList>
    </citation>
    <scope>NUCLEOTIDE SEQUENCE [LARGE SCALE GENOMIC DNA]</scope>
    <source>
        <strain evidence="1 2">DSM 18605</strain>
    </source>
</reference>
<evidence type="ECO:0000313" key="2">
    <source>
        <dbReference type="Proteomes" id="UP000028703"/>
    </source>
</evidence>
<comment type="caution">
    <text evidence="1">The sequence shown here is derived from an EMBL/GenBank/DDBJ whole genome shotgun (WGS) entry which is preliminary data.</text>
</comment>
<dbReference type="Proteomes" id="UP000028703">
    <property type="component" value="Unassembled WGS sequence"/>
</dbReference>
<organism evidence="1 2">
    <name type="scientific">Chryseobacterium luteum</name>
    <dbReference type="NCBI Taxonomy" id="421531"/>
    <lineage>
        <taxon>Bacteria</taxon>
        <taxon>Pseudomonadati</taxon>
        <taxon>Bacteroidota</taxon>
        <taxon>Flavobacteriia</taxon>
        <taxon>Flavobacteriales</taxon>
        <taxon>Weeksellaceae</taxon>
        <taxon>Chryseobacterium group</taxon>
        <taxon>Chryseobacterium</taxon>
    </lineage>
</organism>